<evidence type="ECO:0000313" key="4">
    <source>
        <dbReference type="EMBL" id="EDV25562.1"/>
    </source>
</evidence>
<dbReference type="eggNOG" id="KOG0382">
    <property type="taxonomic scope" value="Eukaryota"/>
</dbReference>
<dbReference type="InParanoid" id="B3RVV0"/>
<dbReference type="SMART" id="SM01057">
    <property type="entry name" value="Carb_anhydrase"/>
    <property type="match status" value="1"/>
</dbReference>
<feature type="compositionally biased region" description="Basic and acidic residues" evidence="2">
    <location>
        <begin position="282"/>
        <end position="308"/>
    </location>
</feature>
<dbReference type="CTD" id="6753307"/>
<dbReference type="STRING" id="10228.B3RVV0"/>
<dbReference type="AlphaFoldDB" id="B3RVV0"/>
<organism evidence="4 5">
    <name type="scientific">Trichoplax adhaerens</name>
    <name type="common">Trichoplax reptans</name>
    <dbReference type="NCBI Taxonomy" id="10228"/>
    <lineage>
        <taxon>Eukaryota</taxon>
        <taxon>Metazoa</taxon>
        <taxon>Placozoa</taxon>
        <taxon>Uniplacotomia</taxon>
        <taxon>Trichoplacea</taxon>
        <taxon>Trichoplacidae</taxon>
        <taxon>Trichoplax</taxon>
    </lineage>
</organism>
<dbReference type="PANTHER" id="PTHR18952">
    <property type="entry name" value="CARBONIC ANHYDRASE"/>
    <property type="match status" value="1"/>
</dbReference>
<reference evidence="4 5" key="1">
    <citation type="journal article" date="2008" name="Nature">
        <title>The Trichoplax genome and the nature of placozoans.</title>
        <authorList>
            <person name="Srivastava M."/>
            <person name="Begovic E."/>
            <person name="Chapman J."/>
            <person name="Putnam N.H."/>
            <person name="Hellsten U."/>
            <person name="Kawashima T."/>
            <person name="Kuo A."/>
            <person name="Mitros T."/>
            <person name="Salamov A."/>
            <person name="Carpenter M.L."/>
            <person name="Signorovitch A.Y."/>
            <person name="Moreno M.A."/>
            <person name="Kamm K."/>
            <person name="Grimwood J."/>
            <person name="Schmutz J."/>
            <person name="Shapiro H."/>
            <person name="Grigoriev I.V."/>
            <person name="Buss L.W."/>
            <person name="Schierwater B."/>
            <person name="Dellaporta S.L."/>
            <person name="Rokhsar D.S."/>
        </authorList>
    </citation>
    <scope>NUCLEOTIDE SEQUENCE [LARGE SCALE GENOMIC DNA]</scope>
    <source>
        <strain evidence="4 5">Grell-BS-1999</strain>
    </source>
</reference>
<protein>
    <recommendedName>
        <fullName evidence="3">Alpha-carbonic anhydrase domain-containing protein</fullName>
    </recommendedName>
</protein>
<dbReference type="Proteomes" id="UP000009022">
    <property type="component" value="Unassembled WGS sequence"/>
</dbReference>
<dbReference type="InterPro" id="IPR036398">
    <property type="entry name" value="CA_dom_sf"/>
</dbReference>
<dbReference type="HOGENOM" id="CLU_039326_2_1_1"/>
<dbReference type="InterPro" id="IPR001148">
    <property type="entry name" value="CA_dom"/>
</dbReference>
<proteinExistence type="inferred from homology"/>
<dbReference type="FunCoup" id="B3RVV0">
    <property type="interactions" value="129"/>
</dbReference>
<dbReference type="InterPro" id="IPR023561">
    <property type="entry name" value="Carbonic_anhydrase_a-class"/>
</dbReference>
<dbReference type="Pfam" id="PF00194">
    <property type="entry name" value="Carb_anhydrase"/>
    <property type="match status" value="1"/>
</dbReference>
<dbReference type="SUPFAM" id="SSF51069">
    <property type="entry name" value="Carbonic anhydrase"/>
    <property type="match status" value="1"/>
</dbReference>
<dbReference type="KEGG" id="tad:TRIADDRAFT_24380"/>
<dbReference type="OMA" id="PNTLLPX"/>
<dbReference type="GO" id="GO:0008270">
    <property type="term" value="F:zinc ion binding"/>
    <property type="evidence" value="ECO:0007669"/>
    <property type="project" value="InterPro"/>
</dbReference>
<dbReference type="GO" id="GO:0004089">
    <property type="term" value="F:carbonate dehydratase activity"/>
    <property type="evidence" value="ECO:0007669"/>
    <property type="project" value="InterPro"/>
</dbReference>
<gene>
    <name evidence="4" type="ORF">TRIADDRAFT_24380</name>
</gene>
<dbReference type="EMBL" id="DS985244">
    <property type="protein sequence ID" value="EDV25562.1"/>
    <property type="molecule type" value="Genomic_DNA"/>
</dbReference>
<dbReference type="OrthoDB" id="429145at2759"/>
<comment type="similarity">
    <text evidence="1">Belongs to the alpha-carbonic anhydrase family.</text>
</comment>
<dbReference type="RefSeq" id="XP_002111595.1">
    <property type="nucleotide sequence ID" value="XM_002111559.1"/>
</dbReference>
<feature type="compositionally biased region" description="Polar residues" evidence="2">
    <location>
        <begin position="327"/>
        <end position="340"/>
    </location>
</feature>
<evidence type="ECO:0000313" key="5">
    <source>
        <dbReference type="Proteomes" id="UP000009022"/>
    </source>
</evidence>
<accession>B3RVV0</accession>
<evidence type="ECO:0000256" key="1">
    <source>
        <dbReference type="ARBA" id="ARBA00010718"/>
    </source>
</evidence>
<feature type="domain" description="Alpha-carbonic anhydrase" evidence="3">
    <location>
        <begin position="1"/>
        <end position="258"/>
    </location>
</feature>
<name>B3RVV0_TRIAD</name>
<evidence type="ECO:0000259" key="3">
    <source>
        <dbReference type="PROSITE" id="PS51144"/>
    </source>
</evidence>
<dbReference type="PANTHER" id="PTHR18952:SF104">
    <property type="entry name" value="CARBONIC ANHYDRASE-RELATED PROTEIN"/>
    <property type="match status" value="1"/>
</dbReference>
<dbReference type="PROSITE" id="PS51144">
    <property type="entry name" value="ALPHA_CA_2"/>
    <property type="match status" value="1"/>
</dbReference>
<dbReference type="Gene3D" id="3.10.200.10">
    <property type="entry name" value="Alpha carbonic anhydrase"/>
    <property type="match status" value="1"/>
</dbReference>
<dbReference type="PhylomeDB" id="B3RVV0"/>
<sequence>MILGPSRWNDYFPAAKGNRQSPININVDNQHCDGDLKEDPLDIRYIHSRTNAIKNTGNTIRISFSPGSTIQGGPLEHQYELLHCSFHWGKTNSRGSEHTVIGKQFPMEVQLLHWNTSLYKQAEDAMTAPQGLAIMAAFIQIGQENPDLKAITDVITEVRYKDDIREMRLPFNPIHLVPRIRDYWTYDGSLTIPPCTENVTWIIFRYPLSISESQIQGYRSLRAFFRQDRQDVASREGALFDNFRPVQSMNNRPLRASFEIDVFSGLLKNIPQWKLGNVIPKDSSDSKLQDQNESKHENGSAGDRRSTISDDGSFKSLISSANNYTQEIPITASNNQTNRQFPLHTVKE</sequence>
<feature type="region of interest" description="Disordered" evidence="2">
    <location>
        <begin position="281"/>
        <end position="314"/>
    </location>
</feature>
<evidence type="ECO:0000256" key="2">
    <source>
        <dbReference type="SAM" id="MobiDB-lite"/>
    </source>
</evidence>
<dbReference type="GeneID" id="6753307"/>
<feature type="region of interest" description="Disordered" evidence="2">
    <location>
        <begin position="327"/>
        <end position="348"/>
    </location>
</feature>
<keyword evidence="5" id="KW-1185">Reference proteome</keyword>